<evidence type="ECO:0000256" key="5">
    <source>
        <dbReference type="ARBA" id="ARBA00038306"/>
    </source>
</evidence>
<dbReference type="EMBL" id="VFYP01000001">
    <property type="protein sequence ID" value="TPP11813.1"/>
    <property type="molecule type" value="Genomic_DNA"/>
</dbReference>
<feature type="chain" id="PRO_5021418836" evidence="6">
    <location>
        <begin position="20"/>
        <end position="224"/>
    </location>
</feature>
<dbReference type="InterPro" id="IPR027385">
    <property type="entry name" value="Beta-barrel_OMP"/>
</dbReference>
<dbReference type="SUPFAM" id="SSF56925">
    <property type="entry name" value="OMPA-like"/>
    <property type="match status" value="1"/>
</dbReference>
<keyword evidence="3" id="KW-0472">Membrane</keyword>
<dbReference type="PANTHER" id="PTHR34001">
    <property type="entry name" value="BLL7405 PROTEIN"/>
    <property type="match status" value="1"/>
</dbReference>
<dbReference type="GO" id="GO:0009279">
    <property type="term" value="C:cell outer membrane"/>
    <property type="evidence" value="ECO:0007669"/>
    <property type="project" value="UniProtKB-SubCell"/>
</dbReference>
<reference evidence="8 9" key="1">
    <citation type="submission" date="2019-06" db="EMBL/GenBank/DDBJ databases">
        <title>Rhizobium sp. CL12 isolated from roots of soybean.</title>
        <authorList>
            <person name="Wang C."/>
        </authorList>
    </citation>
    <scope>NUCLEOTIDE SEQUENCE [LARGE SCALE GENOMIC DNA]</scope>
    <source>
        <strain evidence="8 9">CL12</strain>
    </source>
</reference>
<accession>A0A504V3D4</accession>
<keyword evidence="9" id="KW-1185">Reference proteome</keyword>
<dbReference type="InterPro" id="IPR051692">
    <property type="entry name" value="OMP-like"/>
</dbReference>
<evidence type="ECO:0000259" key="7">
    <source>
        <dbReference type="Pfam" id="PF13505"/>
    </source>
</evidence>
<comment type="subcellular location">
    <subcellularLocation>
        <location evidence="1">Cell outer membrane</location>
    </subcellularLocation>
</comment>
<dbReference type="Proteomes" id="UP000316429">
    <property type="component" value="Unassembled WGS sequence"/>
</dbReference>
<dbReference type="OrthoDB" id="9815357at2"/>
<dbReference type="InterPro" id="IPR011250">
    <property type="entry name" value="OMP/PagP_B-barrel"/>
</dbReference>
<evidence type="ECO:0000256" key="6">
    <source>
        <dbReference type="SAM" id="SignalP"/>
    </source>
</evidence>
<dbReference type="RefSeq" id="WP_140828696.1">
    <property type="nucleotide sequence ID" value="NZ_VFYP01000001.1"/>
</dbReference>
<feature type="domain" description="Outer membrane protein beta-barrel" evidence="7">
    <location>
        <begin position="30"/>
        <end position="224"/>
    </location>
</feature>
<feature type="signal peptide" evidence="6">
    <location>
        <begin position="1"/>
        <end position="19"/>
    </location>
</feature>
<comment type="caution">
    <text evidence="8">The sequence shown here is derived from an EMBL/GenBank/DDBJ whole genome shotgun (WGS) entry which is preliminary data.</text>
</comment>
<protein>
    <submittedName>
        <fullName evidence="8">Porin family protein</fullName>
    </submittedName>
</protein>
<evidence type="ECO:0000256" key="4">
    <source>
        <dbReference type="ARBA" id="ARBA00023237"/>
    </source>
</evidence>
<dbReference type="Gene3D" id="2.40.160.20">
    <property type="match status" value="1"/>
</dbReference>
<dbReference type="AlphaFoldDB" id="A0A504V3D4"/>
<proteinExistence type="inferred from homology"/>
<evidence type="ECO:0000256" key="3">
    <source>
        <dbReference type="ARBA" id="ARBA00023136"/>
    </source>
</evidence>
<evidence type="ECO:0000313" key="8">
    <source>
        <dbReference type="EMBL" id="TPP11813.1"/>
    </source>
</evidence>
<keyword evidence="2 6" id="KW-0732">Signal</keyword>
<gene>
    <name evidence="8" type="ORF">FJQ55_13760</name>
</gene>
<comment type="similarity">
    <text evidence="5">Belongs to the Omp25/RopB family.</text>
</comment>
<name>A0A504V3D4_9HYPH</name>
<evidence type="ECO:0000256" key="2">
    <source>
        <dbReference type="ARBA" id="ARBA00022729"/>
    </source>
</evidence>
<organism evidence="8 9">
    <name type="scientific">Rhizobium glycinendophyticum</name>
    <dbReference type="NCBI Taxonomy" id="2589807"/>
    <lineage>
        <taxon>Bacteria</taxon>
        <taxon>Pseudomonadati</taxon>
        <taxon>Pseudomonadota</taxon>
        <taxon>Alphaproteobacteria</taxon>
        <taxon>Hyphomicrobiales</taxon>
        <taxon>Rhizobiaceae</taxon>
        <taxon>Rhizobium/Agrobacterium group</taxon>
        <taxon>Rhizobium</taxon>
    </lineage>
</organism>
<dbReference type="PANTHER" id="PTHR34001:SF3">
    <property type="entry name" value="BLL7405 PROTEIN"/>
    <property type="match status" value="1"/>
</dbReference>
<sequence>MKRLLATAALFLIAHSAFAADAISSIPEAPVATETASGGYDWTGGYAGVQTGYGWLDGYFDASTLAPGANPLEGDIDGASLGLFAGYNKQFNNNLVLGLDASVDYNWNETTMSSVFGDIDGKTEWQGAVRGRVGYAVDRALIYVAAGYAVTRAEAENAFLGTTGATYHGYTVGAGVDYAVTDRIFARADYRYNDFGSTDIDVGGTAIDSNLSQHTVKLGLGVKF</sequence>
<evidence type="ECO:0000256" key="1">
    <source>
        <dbReference type="ARBA" id="ARBA00004442"/>
    </source>
</evidence>
<keyword evidence="4" id="KW-0998">Cell outer membrane</keyword>
<dbReference type="Pfam" id="PF13505">
    <property type="entry name" value="OMP_b-brl"/>
    <property type="match status" value="1"/>
</dbReference>
<evidence type="ECO:0000313" key="9">
    <source>
        <dbReference type="Proteomes" id="UP000316429"/>
    </source>
</evidence>